<dbReference type="SUPFAM" id="SSF89957">
    <property type="entry name" value="MTH1187/YkoF-like"/>
    <property type="match status" value="1"/>
</dbReference>
<dbReference type="Proteomes" id="UP000538929">
    <property type="component" value="Unassembled WGS sequence"/>
</dbReference>
<dbReference type="RefSeq" id="WP_182608006.1">
    <property type="nucleotide sequence ID" value="NZ_VKHT01001065.1"/>
</dbReference>
<dbReference type="AlphaFoldDB" id="A0A7W3Y3P9"/>
<evidence type="ECO:0000313" key="1">
    <source>
        <dbReference type="EMBL" id="MBB0246716.1"/>
    </source>
</evidence>
<gene>
    <name evidence="1" type="ORF">FNQ90_22005</name>
</gene>
<accession>A0A7W3Y3P9</accession>
<evidence type="ECO:0008006" key="3">
    <source>
        <dbReference type="Google" id="ProtNLM"/>
    </source>
</evidence>
<sequence length="89" mass="9593">MRLRLEFTTEPFDLEEPPEHARMARALVESAPLERVDVGPFGNTVEGGAGVVLEVVDRLLRAAPEVGARRISLQVTVLDGVAGGEGENR</sequence>
<protein>
    <recommendedName>
        <fullName evidence="3">Thiamine-binding protein domain-containing protein</fullName>
    </recommendedName>
</protein>
<organism evidence="1 2">
    <name type="scientific">Streptomyces alkaliphilus</name>
    <dbReference type="NCBI Taxonomy" id="1472722"/>
    <lineage>
        <taxon>Bacteria</taxon>
        <taxon>Bacillati</taxon>
        <taxon>Actinomycetota</taxon>
        <taxon>Actinomycetes</taxon>
        <taxon>Kitasatosporales</taxon>
        <taxon>Streptomycetaceae</taxon>
        <taxon>Streptomyces</taxon>
    </lineage>
</organism>
<dbReference type="EMBL" id="VKHT01001065">
    <property type="protein sequence ID" value="MBB0246716.1"/>
    <property type="molecule type" value="Genomic_DNA"/>
</dbReference>
<reference evidence="2" key="1">
    <citation type="submission" date="2019-10" db="EMBL/GenBank/DDBJ databases">
        <title>Streptomyces sp. nov., a novel actinobacterium isolated from alkaline environment.</title>
        <authorList>
            <person name="Golinska P."/>
        </authorList>
    </citation>
    <scope>NUCLEOTIDE SEQUENCE [LARGE SCALE GENOMIC DNA]</scope>
    <source>
        <strain evidence="2">DSM 42118</strain>
    </source>
</reference>
<dbReference type="InterPro" id="IPR029756">
    <property type="entry name" value="MTH1187/YkoF-like"/>
</dbReference>
<name>A0A7W3Y3P9_9ACTN</name>
<evidence type="ECO:0000313" key="2">
    <source>
        <dbReference type="Proteomes" id="UP000538929"/>
    </source>
</evidence>
<proteinExistence type="predicted"/>
<comment type="caution">
    <text evidence="1">The sequence shown here is derived from an EMBL/GenBank/DDBJ whole genome shotgun (WGS) entry which is preliminary data.</text>
</comment>
<keyword evidence="2" id="KW-1185">Reference proteome</keyword>